<dbReference type="PANTHER" id="PTHR33545">
    <property type="entry name" value="UPF0750 MEMBRANE PROTEIN YITT-RELATED"/>
    <property type="match status" value="1"/>
</dbReference>
<organism evidence="7 8">
    <name type="scientific">Paenibacillus soyae</name>
    <dbReference type="NCBI Taxonomy" id="2969249"/>
    <lineage>
        <taxon>Bacteria</taxon>
        <taxon>Bacillati</taxon>
        <taxon>Bacillota</taxon>
        <taxon>Bacilli</taxon>
        <taxon>Bacillales</taxon>
        <taxon>Paenibacillaceae</taxon>
        <taxon>Paenibacillus</taxon>
    </lineage>
</organism>
<feature type="transmembrane region" description="Helical" evidence="6">
    <location>
        <begin position="157"/>
        <end position="190"/>
    </location>
</feature>
<evidence type="ECO:0000256" key="3">
    <source>
        <dbReference type="ARBA" id="ARBA00022692"/>
    </source>
</evidence>
<keyword evidence="8" id="KW-1185">Reference proteome</keyword>
<feature type="transmembrane region" description="Helical" evidence="6">
    <location>
        <begin position="81"/>
        <end position="99"/>
    </location>
</feature>
<dbReference type="AlphaFoldDB" id="A0A9X2MWM7"/>
<gene>
    <name evidence="7" type="ORF">NQZ67_25570</name>
</gene>
<feature type="transmembrane region" description="Helical" evidence="6">
    <location>
        <begin position="51"/>
        <end position="74"/>
    </location>
</feature>
<evidence type="ECO:0000256" key="4">
    <source>
        <dbReference type="ARBA" id="ARBA00022989"/>
    </source>
</evidence>
<evidence type="ECO:0000256" key="6">
    <source>
        <dbReference type="SAM" id="Phobius"/>
    </source>
</evidence>
<evidence type="ECO:0000256" key="1">
    <source>
        <dbReference type="ARBA" id="ARBA00004651"/>
    </source>
</evidence>
<evidence type="ECO:0000313" key="8">
    <source>
        <dbReference type="Proteomes" id="UP001141950"/>
    </source>
</evidence>
<keyword evidence="3 6" id="KW-0812">Transmembrane</keyword>
<dbReference type="GO" id="GO:0005886">
    <property type="term" value="C:plasma membrane"/>
    <property type="evidence" value="ECO:0007669"/>
    <property type="project" value="UniProtKB-SubCell"/>
</dbReference>
<evidence type="ECO:0000313" key="7">
    <source>
        <dbReference type="EMBL" id="MCR2807258.1"/>
    </source>
</evidence>
<dbReference type="EMBL" id="JANIPJ010000025">
    <property type="protein sequence ID" value="MCR2807258.1"/>
    <property type="molecule type" value="Genomic_DNA"/>
</dbReference>
<keyword evidence="4 6" id="KW-1133">Transmembrane helix</keyword>
<dbReference type="RefSeq" id="WP_257451577.1">
    <property type="nucleotide sequence ID" value="NZ_JANIPJ010000025.1"/>
</dbReference>
<proteinExistence type="predicted"/>
<keyword evidence="2" id="KW-1003">Cell membrane</keyword>
<keyword evidence="5 6" id="KW-0472">Membrane</keyword>
<dbReference type="InterPro" id="IPR051461">
    <property type="entry name" value="UPF0750_membrane"/>
</dbReference>
<name>A0A9X2MWM7_9BACL</name>
<reference evidence="7" key="1">
    <citation type="submission" date="2022-08" db="EMBL/GenBank/DDBJ databases">
        <title>The genomic sequence of strain Paenibacillus sp. SCIV0701.</title>
        <authorList>
            <person name="Zhao H."/>
        </authorList>
    </citation>
    <scope>NUCLEOTIDE SEQUENCE</scope>
    <source>
        <strain evidence="7">SCIV0701</strain>
    </source>
</reference>
<feature type="transmembrane region" description="Helical" evidence="6">
    <location>
        <begin position="105"/>
        <end position="122"/>
    </location>
</feature>
<sequence length="215" mass="22484">MLLLTGSKMKVMMQKWLQIVIGCFITAGGLLLLQHSGVVTGGTAGLSLSLAPLLGISFPVLFALLNLPFFLFSYFYMGKSFTFKTILAIVILTSMSSLSALLPDFVLPSVVGAIGGGVLIGVGISTLFRNGASLGGATLLAVYLHKKHGVNPGKTNFVFDFIVILTSLAAFSIVSGLLSVLSIAVTSVVISLMKRKIKHGSPAEAQPLQTAVNPS</sequence>
<comment type="caution">
    <text evidence="7">The sequence shown here is derived from an EMBL/GenBank/DDBJ whole genome shotgun (WGS) entry which is preliminary data.</text>
</comment>
<comment type="subcellular location">
    <subcellularLocation>
        <location evidence="1">Cell membrane</location>
        <topology evidence="1">Multi-pass membrane protein</topology>
    </subcellularLocation>
</comment>
<protein>
    <submittedName>
        <fullName evidence="7">YitT family protein</fullName>
    </submittedName>
</protein>
<accession>A0A9X2MWM7</accession>
<dbReference type="InterPro" id="IPR003740">
    <property type="entry name" value="YitT"/>
</dbReference>
<evidence type="ECO:0000256" key="5">
    <source>
        <dbReference type="ARBA" id="ARBA00023136"/>
    </source>
</evidence>
<dbReference type="Pfam" id="PF02588">
    <property type="entry name" value="YitT_membrane"/>
    <property type="match status" value="1"/>
</dbReference>
<dbReference type="PANTHER" id="PTHR33545:SF5">
    <property type="entry name" value="UPF0750 MEMBRANE PROTEIN YITT"/>
    <property type="match status" value="1"/>
</dbReference>
<evidence type="ECO:0000256" key="2">
    <source>
        <dbReference type="ARBA" id="ARBA00022475"/>
    </source>
</evidence>
<dbReference type="Proteomes" id="UP001141950">
    <property type="component" value="Unassembled WGS sequence"/>
</dbReference>